<proteinExistence type="predicted"/>
<dbReference type="InterPro" id="IPR036610">
    <property type="entry name" value="PEBP-like_sf"/>
</dbReference>
<dbReference type="GO" id="GO:0004860">
    <property type="term" value="F:protein kinase inhibitor activity"/>
    <property type="evidence" value="ECO:0007669"/>
    <property type="project" value="UniProtKB-KW"/>
</dbReference>
<sequence length="216" mass="21886">MLEHVPGWIGSLFAAVRAGHGKLVVAQPGIAEGVAEIELSSPAFAAGARLPDRFTADGEGVSPPLVWGALPEGTAGCALIVEDPDAPTPQPLVHAVVWAIPADDHRLAEGAIVADEAVEAGPDVGRNSYLGEGWLPPDPPTGHGSHDYVFQPFALSSLPELDESPGRSAIVEAISGRVLGAGVLIGTYSRGQPSDIASHDDAEPVAPAGSAGPALA</sequence>
<evidence type="ECO:0000313" key="2">
    <source>
        <dbReference type="EMBL" id="MEN3749649.1"/>
    </source>
</evidence>
<dbReference type="CDD" id="cd00865">
    <property type="entry name" value="PEBP_bact_arch"/>
    <property type="match status" value="1"/>
</dbReference>
<dbReference type="Gene3D" id="3.90.280.10">
    <property type="entry name" value="PEBP-like"/>
    <property type="match status" value="1"/>
</dbReference>
<dbReference type="PANTHER" id="PTHR30289">
    <property type="entry name" value="UNCHARACTERIZED PROTEIN YBCL-RELATED"/>
    <property type="match status" value="1"/>
</dbReference>
<dbReference type="InterPro" id="IPR008914">
    <property type="entry name" value="PEBP"/>
</dbReference>
<protein>
    <submittedName>
        <fullName evidence="2">YbhB/YbcL family Raf kinase inhibitor-like protein</fullName>
    </submittedName>
</protein>
<dbReference type="NCBIfam" id="TIGR00481">
    <property type="entry name" value="YbhB/YbcL family Raf kinase inhibitor-like protein"/>
    <property type="match status" value="1"/>
</dbReference>
<comment type="caution">
    <text evidence="2">The sequence shown here is derived from an EMBL/GenBank/DDBJ whole genome shotgun (WGS) entry which is preliminary data.</text>
</comment>
<dbReference type="Pfam" id="PF01161">
    <property type="entry name" value="PBP"/>
    <property type="match status" value="1"/>
</dbReference>
<dbReference type="PANTHER" id="PTHR30289:SF1">
    <property type="entry name" value="PEBP (PHOSPHATIDYLETHANOLAMINE-BINDING PROTEIN) FAMILY PROTEIN"/>
    <property type="match status" value="1"/>
</dbReference>
<name>A0ABV0BDN1_9SPHN</name>
<dbReference type="EMBL" id="JBDIZK010000015">
    <property type="protein sequence ID" value="MEN3749649.1"/>
    <property type="molecule type" value="Genomic_DNA"/>
</dbReference>
<dbReference type="SUPFAM" id="SSF49777">
    <property type="entry name" value="PEBP-like"/>
    <property type="match status" value="1"/>
</dbReference>
<dbReference type="Proteomes" id="UP001427805">
    <property type="component" value="Unassembled WGS sequence"/>
</dbReference>
<keyword evidence="2" id="KW-0649">Protein kinase inhibitor</keyword>
<reference evidence="2 3" key="1">
    <citation type="submission" date="2024-05" db="EMBL/GenBank/DDBJ databases">
        <title>Sphingomonas sp. HF-S3 16S ribosomal RNA gene Genome sequencing and assembly.</title>
        <authorList>
            <person name="Lee H."/>
        </authorList>
    </citation>
    <scope>NUCLEOTIDE SEQUENCE [LARGE SCALE GENOMIC DNA]</scope>
    <source>
        <strain evidence="2 3">HF-S3</strain>
    </source>
</reference>
<dbReference type="InterPro" id="IPR005247">
    <property type="entry name" value="YbhB_YbcL/LppC-like"/>
</dbReference>
<keyword evidence="3" id="KW-1185">Reference proteome</keyword>
<feature type="region of interest" description="Disordered" evidence="1">
    <location>
        <begin position="194"/>
        <end position="216"/>
    </location>
</feature>
<organism evidence="2 3">
    <name type="scientific">Sphingomonas rustica</name>
    <dbReference type="NCBI Taxonomy" id="3103142"/>
    <lineage>
        <taxon>Bacteria</taxon>
        <taxon>Pseudomonadati</taxon>
        <taxon>Pseudomonadota</taxon>
        <taxon>Alphaproteobacteria</taxon>
        <taxon>Sphingomonadales</taxon>
        <taxon>Sphingomonadaceae</taxon>
        <taxon>Sphingomonas</taxon>
    </lineage>
</organism>
<gene>
    <name evidence="2" type="ORF">TPR58_20920</name>
</gene>
<dbReference type="RefSeq" id="WP_346248694.1">
    <property type="nucleotide sequence ID" value="NZ_JBDIZK010000015.1"/>
</dbReference>
<accession>A0ABV0BDN1</accession>
<evidence type="ECO:0000256" key="1">
    <source>
        <dbReference type="SAM" id="MobiDB-lite"/>
    </source>
</evidence>
<evidence type="ECO:0000313" key="3">
    <source>
        <dbReference type="Proteomes" id="UP001427805"/>
    </source>
</evidence>